<keyword evidence="4 5" id="KW-0833">Ubl conjugation pathway</keyword>
<evidence type="ECO:0000256" key="5">
    <source>
        <dbReference type="PROSITE-ProRule" id="PRU00104"/>
    </source>
</evidence>
<sequence>MELTTSKNDKQEFVDAYVDYTFNHSVAALFNAFYAGFHKVCGGRVLELFQPNELQAMVIGNTNYDWKELEKHTEYKGEFWADHPTMKLFWEVFHELPLEKKKQFLLFLTGSDRIPILGMKSLKLIIQPTGGGDGFLPVAHTCFNLLDLPKYTSKETLREKLIQAIDHYEGFSLA</sequence>
<dbReference type="EC" id="2.3.2.26" evidence="2"/>
<protein>
    <recommendedName>
        <fullName evidence="2">HECT-type E3 ubiquitin transferase</fullName>
        <ecNumber evidence="2">2.3.2.26</ecNumber>
    </recommendedName>
</protein>
<keyword evidence="8" id="KW-1185">Reference proteome</keyword>
<evidence type="ECO:0000256" key="4">
    <source>
        <dbReference type="ARBA" id="ARBA00022786"/>
    </source>
</evidence>
<dbReference type="Pfam" id="PF00632">
    <property type="entry name" value="HECT"/>
    <property type="match status" value="1"/>
</dbReference>
<feature type="active site" description="Glycyl thioester intermediate" evidence="5">
    <location>
        <position position="142"/>
    </location>
</feature>
<evidence type="ECO:0000259" key="6">
    <source>
        <dbReference type="PROSITE" id="PS50237"/>
    </source>
</evidence>
<evidence type="ECO:0000313" key="8">
    <source>
        <dbReference type="Proteomes" id="UP001176940"/>
    </source>
</evidence>
<comment type="catalytic activity">
    <reaction evidence="1">
        <text>S-ubiquitinyl-[E2 ubiquitin-conjugating enzyme]-L-cysteine + [acceptor protein]-L-lysine = [E2 ubiquitin-conjugating enzyme]-L-cysteine + N(6)-ubiquitinyl-[acceptor protein]-L-lysine.</text>
        <dbReference type="EC" id="2.3.2.26"/>
    </reaction>
</comment>
<evidence type="ECO:0000313" key="7">
    <source>
        <dbReference type="EMBL" id="CAJ0918960.1"/>
    </source>
</evidence>
<evidence type="ECO:0000256" key="2">
    <source>
        <dbReference type="ARBA" id="ARBA00012485"/>
    </source>
</evidence>
<evidence type="ECO:0000256" key="1">
    <source>
        <dbReference type="ARBA" id="ARBA00000885"/>
    </source>
</evidence>
<organism evidence="7 8">
    <name type="scientific">Ranitomeya imitator</name>
    <name type="common">mimic poison frog</name>
    <dbReference type="NCBI Taxonomy" id="111125"/>
    <lineage>
        <taxon>Eukaryota</taxon>
        <taxon>Metazoa</taxon>
        <taxon>Chordata</taxon>
        <taxon>Craniata</taxon>
        <taxon>Vertebrata</taxon>
        <taxon>Euteleostomi</taxon>
        <taxon>Amphibia</taxon>
        <taxon>Batrachia</taxon>
        <taxon>Anura</taxon>
        <taxon>Neobatrachia</taxon>
        <taxon>Hyloidea</taxon>
        <taxon>Dendrobatidae</taxon>
        <taxon>Dendrobatinae</taxon>
        <taxon>Ranitomeya</taxon>
    </lineage>
</organism>
<feature type="domain" description="HECT" evidence="6">
    <location>
        <begin position="1"/>
        <end position="174"/>
    </location>
</feature>
<dbReference type="PANTHER" id="PTHR45700">
    <property type="entry name" value="UBIQUITIN-PROTEIN LIGASE E3C"/>
    <property type="match status" value="1"/>
</dbReference>
<dbReference type="PANTHER" id="PTHR45700:SF8">
    <property type="entry name" value="HECT-TYPE E3 UBIQUITIN TRANSFERASE"/>
    <property type="match status" value="1"/>
</dbReference>
<name>A0ABN9KSP8_9NEOB</name>
<comment type="caution">
    <text evidence="7">The sequence shown here is derived from an EMBL/GenBank/DDBJ whole genome shotgun (WGS) entry which is preliminary data.</text>
</comment>
<dbReference type="SUPFAM" id="SSF56204">
    <property type="entry name" value="Hect, E3 ligase catalytic domain"/>
    <property type="match status" value="1"/>
</dbReference>
<gene>
    <name evidence="7" type="ORF">RIMI_LOCUS898165</name>
</gene>
<dbReference type="EMBL" id="CAUEEQ010001115">
    <property type="protein sequence ID" value="CAJ0918960.1"/>
    <property type="molecule type" value="Genomic_DNA"/>
</dbReference>
<accession>A0ABN9KSP8</accession>
<evidence type="ECO:0000256" key="3">
    <source>
        <dbReference type="ARBA" id="ARBA00022679"/>
    </source>
</evidence>
<keyword evidence="3" id="KW-0808">Transferase</keyword>
<dbReference type="SMART" id="SM00119">
    <property type="entry name" value="HECTc"/>
    <property type="match status" value="1"/>
</dbReference>
<reference evidence="7" key="1">
    <citation type="submission" date="2023-07" db="EMBL/GenBank/DDBJ databases">
        <authorList>
            <person name="Stuckert A."/>
        </authorList>
    </citation>
    <scope>NUCLEOTIDE SEQUENCE</scope>
</reference>
<dbReference type="PROSITE" id="PS50237">
    <property type="entry name" value="HECT"/>
    <property type="match status" value="1"/>
</dbReference>
<dbReference type="Proteomes" id="UP001176940">
    <property type="component" value="Unassembled WGS sequence"/>
</dbReference>
<dbReference type="Gene3D" id="3.30.2410.10">
    <property type="entry name" value="Hect, E3 ligase catalytic domain"/>
    <property type="match status" value="1"/>
</dbReference>
<proteinExistence type="predicted"/>
<dbReference type="InterPro" id="IPR035983">
    <property type="entry name" value="Hect_E3_ubiquitin_ligase"/>
</dbReference>
<dbReference type="InterPro" id="IPR000569">
    <property type="entry name" value="HECT_dom"/>
</dbReference>
<dbReference type="InterPro" id="IPR044611">
    <property type="entry name" value="E3A/B/C-like"/>
</dbReference>